<proteinExistence type="predicted"/>
<feature type="transmembrane region" description="Helical" evidence="1">
    <location>
        <begin position="219"/>
        <end position="238"/>
    </location>
</feature>
<keyword evidence="1" id="KW-0812">Transmembrane</keyword>
<comment type="caution">
    <text evidence="2">The sequence shown here is derived from an EMBL/GenBank/DDBJ whole genome shotgun (WGS) entry which is preliminary data.</text>
</comment>
<dbReference type="EMBL" id="JABFUD020000015">
    <property type="protein sequence ID" value="KAI5069368.1"/>
    <property type="molecule type" value="Genomic_DNA"/>
</dbReference>
<reference evidence="2" key="1">
    <citation type="submission" date="2021-01" db="EMBL/GenBank/DDBJ databases">
        <title>Adiantum capillus-veneris genome.</title>
        <authorList>
            <person name="Fang Y."/>
            <person name="Liao Q."/>
        </authorList>
    </citation>
    <scope>NUCLEOTIDE SEQUENCE</scope>
    <source>
        <strain evidence="2">H3</strain>
        <tissue evidence="2">Leaf</tissue>
    </source>
</reference>
<organism evidence="2 3">
    <name type="scientific">Adiantum capillus-veneris</name>
    <name type="common">Maidenhair fern</name>
    <dbReference type="NCBI Taxonomy" id="13818"/>
    <lineage>
        <taxon>Eukaryota</taxon>
        <taxon>Viridiplantae</taxon>
        <taxon>Streptophyta</taxon>
        <taxon>Embryophyta</taxon>
        <taxon>Tracheophyta</taxon>
        <taxon>Polypodiopsida</taxon>
        <taxon>Polypodiidae</taxon>
        <taxon>Polypodiales</taxon>
        <taxon>Pteridineae</taxon>
        <taxon>Pteridaceae</taxon>
        <taxon>Vittarioideae</taxon>
        <taxon>Adiantum</taxon>
    </lineage>
</organism>
<dbReference type="PANTHER" id="PTHR35731:SF1">
    <property type="entry name" value="8-AMINO-7-OXONONANOATE SYNTHASE"/>
    <property type="match status" value="1"/>
</dbReference>
<name>A0A9D4ZBF3_ADICA</name>
<keyword evidence="3" id="KW-1185">Reference proteome</keyword>
<keyword evidence="1" id="KW-1133">Transmembrane helix</keyword>
<protein>
    <submittedName>
        <fullName evidence="2">Uncharacterized protein</fullName>
    </submittedName>
</protein>
<feature type="transmembrane region" description="Helical" evidence="1">
    <location>
        <begin position="196"/>
        <end position="213"/>
    </location>
</feature>
<accession>A0A9D4ZBF3</accession>
<sequence length="250" mass="27770">MDLTLGVSLVGQLRAELKLTKCLGLRHNCRTVVRSLKSGDNEASGDADVQQTLVDIIRLETGKVRVSDYIQDKAKLLSNIADQAMLESDRIATDALKDFDEASAKTIKAIDEGFQAVEEQLASDLAEINSGQEELDEFEKSVQNARSQGLFFKGLYKPLKRWKDRDPAEQEAIREEANQIAETTGALMKSKSRKNLYILLIFLMGFLLVESVTSAERSLSGIIVSIIIISLLSIQLLFEKSISSRKDDTE</sequence>
<dbReference type="OrthoDB" id="515004at2759"/>
<keyword evidence="1" id="KW-0472">Membrane</keyword>
<evidence type="ECO:0000313" key="3">
    <source>
        <dbReference type="Proteomes" id="UP000886520"/>
    </source>
</evidence>
<dbReference type="PANTHER" id="PTHR35731">
    <property type="entry name" value="8-AMINO-7-OXONONANOATE SYNTHASE"/>
    <property type="match status" value="1"/>
</dbReference>
<evidence type="ECO:0000256" key="1">
    <source>
        <dbReference type="SAM" id="Phobius"/>
    </source>
</evidence>
<evidence type="ECO:0000313" key="2">
    <source>
        <dbReference type="EMBL" id="KAI5069368.1"/>
    </source>
</evidence>
<dbReference type="AlphaFoldDB" id="A0A9D4ZBF3"/>
<dbReference type="Proteomes" id="UP000886520">
    <property type="component" value="Chromosome 15"/>
</dbReference>
<dbReference type="GO" id="GO:0009507">
    <property type="term" value="C:chloroplast"/>
    <property type="evidence" value="ECO:0007669"/>
    <property type="project" value="TreeGrafter"/>
</dbReference>
<gene>
    <name evidence="2" type="ORF">GOP47_0015669</name>
</gene>